<dbReference type="AlphaFoldDB" id="A0A2H3DPW7"/>
<dbReference type="EMBL" id="KZ293663">
    <property type="protein sequence ID" value="PBK91117.1"/>
    <property type="molecule type" value="Genomic_DNA"/>
</dbReference>
<proteinExistence type="predicted"/>
<gene>
    <name evidence="1" type="ORF">ARMGADRAFT_1014325</name>
</gene>
<dbReference type="Proteomes" id="UP000217790">
    <property type="component" value="Unassembled WGS sequence"/>
</dbReference>
<accession>A0A2H3DPW7</accession>
<name>A0A2H3DPW7_ARMGA</name>
<protein>
    <submittedName>
        <fullName evidence="1">Uncharacterized protein</fullName>
    </submittedName>
</protein>
<organism evidence="1 2">
    <name type="scientific">Armillaria gallica</name>
    <name type="common">Bulbous honey fungus</name>
    <name type="synonym">Armillaria bulbosa</name>
    <dbReference type="NCBI Taxonomy" id="47427"/>
    <lineage>
        <taxon>Eukaryota</taxon>
        <taxon>Fungi</taxon>
        <taxon>Dikarya</taxon>
        <taxon>Basidiomycota</taxon>
        <taxon>Agaricomycotina</taxon>
        <taxon>Agaricomycetes</taxon>
        <taxon>Agaricomycetidae</taxon>
        <taxon>Agaricales</taxon>
        <taxon>Marasmiineae</taxon>
        <taxon>Physalacriaceae</taxon>
        <taxon>Armillaria</taxon>
    </lineage>
</organism>
<evidence type="ECO:0000313" key="1">
    <source>
        <dbReference type="EMBL" id="PBK91117.1"/>
    </source>
</evidence>
<reference evidence="2" key="1">
    <citation type="journal article" date="2017" name="Nat. Ecol. Evol.">
        <title>Genome expansion and lineage-specific genetic innovations in the forest pathogenic fungi Armillaria.</title>
        <authorList>
            <person name="Sipos G."/>
            <person name="Prasanna A.N."/>
            <person name="Walter M.C."/>
            <person name="O'Connor E."/>
            <person name="Balint B."/>
            <person name="Krizsan K."/>
            <person name="Kiss B."/>
            <person name="Hess J."/>
            <person name="Varga T."/>
            <person name="Slot J."/>
            <person name="Riley R."/>
            <person name="Boka B."/>
            <person name="Rigling D."/>
            <person name="Barry K."/>
            <person name="Lee J."/>
            <person name="Mihaltcheva S."/>
            <person name="LaButti K."/>
            <person name="Lipzen A."/>
            <person name="Waldron R."/>
            <person name="Moloney N.M."/>
            <person name="Sperisen C."/>
            <person name="Kredics L."/>
            <person name="Vagvoelgyi C."/>
            <person name="Patrignani A."/>
            <person name="Fitzpatrick D."/>
            <person name="Nagy I."/>
            <person name="Doyle S."/>
            <person name="Anderson J.B."/>
            <person name="Grigoriev I.V."/>
            <person name="Gueldener U."/>
            <person name="Muensterkoetter M."/>
            <person name="Nagy L.G."/>
        </authorList>
    </citation>
    <scope>NUCLEOTIDE SEQUENCE [LARGE SCALE GENOMIC DNA]</scope>
    <source>
        <strain evidence="2">Ar21-2</strain>
    </source>
</reference>
<keyword evidence="2" id="KW-1185">Reference proteome</keyword>
<sequence length="69" mass="7930">MYPLERLSKDHSPRLASLRLIQLTFAQLKTTLFASPSSRPPFILPHADARKLFSALVDSDCIKTSRRRY</sequence>
<dbReference type="InParanoid" id="A0A2H3DPW7"/>
<evidence type="ECO:0000313" key="2">
    <source>
        <dbReference type="Proteomes" id="UP000217790"/>
    </source>
</evidence>